<dbReference type="STRING" id="60169.A0A1V6P3J4"/>
<dbReference type="Pfam" id="PF20183">
    <property type="entry name" value="DUF6546"/>
    <property type="match status" value="1"/>
</dbReference>
<dbReference type="EMBL" id="MDYM01000001">
    <property type="protein sequence ID" value="OQD71347.1"/>
    <property type="molecule type" value="Genomic_DNA"/>
</dbReference>
<reference evidence="3" key="1">
    <citation type="journal article" date="2017" name="Nat. Microbiol.">
        <title>Global analysis of biosynthetic gene clusters reveals vast potential of secondary metabolite production in Penicillium species.</title>
        <authorList>
            <person name="Nielsen J.C."/>
            <person name="Grijseels S."/>
            <person name="Prigent S."/>
            <person name="Ji B."/>
            <person name="Dainat J."/>
            <person name="Nielsen K.F."/>
            <person name="Frisvad J.C."/>
            <person name="Workman M."/>
            <person name="Nielsen J."/>
        </authorList>
    </citation>
    <scope>NUCLEOTIDE SEQUENCE [LARGE SCALE GENOMIC DNA]</scope>
    <source>
        <strain evidence="3">IBT 4502</strain>
    </source>
</reference>
<protein>
    <recommendedName>
        <fullName evidence="1">DUF6546 domain-containing protein</fullName>
    </recommendedName>
</protein>
<name>A0A1V6P3J4_PENPO</name>
<evidence type="ECO:0000313" key="2">
    <source>
        <dbReference type="EMBL" id="OQD71347.1"/>
    </source>
</evidence>
<evidence type="ECO:0000259" key="1">
    <source>
        <dbReference type="Pfam" id="PF20183"/>
    </source>
</evidence>
<accession>A0A1V6P3J4</accession>
<gene>
    <name evidence="2" type="ORF">PENPOL_c001G09806</name>
</gene>
<feature type="domain" description="DUF6546" evidence="1">
    <location>
        <begin position="389"/>
        <end position="468"/>
    </location>
</feature>
<dbReference type="OrthoDB" id="4802432at2759"/>
<organism evidence="2 3">
    <name type="scientific">Penicillium polonicum</name>
    <dbReference type="NCBI Taxonomy" id="60169"/>
    <lineage>
        <taxon>Eukaryota</taxon>
        <taxon>Fungi</taxon>
        <taxon>Dikarya</taxon>
        <taxon>Ascomycota</taxon>
        <taxon>Pezizomycotina</taxon>
        <taxon>Eurotiomycetes</taxon>
        <taxon>Eurotiomycetidae</taxon>
        <taxon>Eurotiales</taxon>
        <taxon>Aspergillaceae</taxon>
        <taxon>Penicillium</taxon>
    </lineage>
</organism>
<dbReference type="InterPro" id="IPR046676">
    <property type="entry name" value="DUF6546"/>
</dbReference>
<dbReference type="AlphaFoldDB" id="A0A1V6P3J4"/>
<evidence type="ECO:0000313" key="3">
    <source>
        <dbReference type="Proteomes" id="UP000191408"/>
    </source>
</evidence>
<dbReference type="Proteomes" id="UP000191408">
    <property type="component" value="Unassembled WGS sequence"/>
</dbReference>
<keyword evidence="3" id="KW-1185">Reference proteome</keyword>
<sequence>MEWPLPPEITGCIVSLLETPLTHIDTKLGLAQYASVNRDWQPIVEERSWAKLRVKTGTPLNLDQFERLTKDPRRQSYIRDIELIVELEPYDEAARAHFETESENERNNQIFSDAICSILQIVAKWGSSRGISLSVRAQSPSDLVASPNRLRRIKAARVERTADILNRRFERNYLRLDAFEGQVAPVSIVHTLKIEALADRRQIEATSCARLASKFPNLHTLKLLLNDTCKRDKDLRKRNRDEFAAHIHLLPASIKTFNFHFNHEPPRDHNFSPDDVTDQGLDALSSQLHKFSQQLETLSIYGMTFGNELFWRLESNDNHPSWPDLKTIDIDYIPSTPSGKWLFVDRSDRDEDDQYESTDSDPHDEFPEYVRTVLEDRSGKPFREVSVPGLFNELYMAVGQAALYMPKLEDLRMETESGRVHHRFRYSTEGDICATWSDRLGFQPAERVLNLWKQVASEHTGQDLTVKLCDDQEGTNQNITGYLLGMFKG</sequence>
<proteinExistence type="predicted"/>
<comment type="caution">
    <text evidence="2">The sequence shown here is derived from an EMBL/GenBank/DDBJ whole genome shotgun (WGS) entry which is preliminary data.</text>
</comment>